<protein>
    <submittedName>
        <fullName evidence="2">Callose synthase 7</fullName>
    </submittedName>
</protein>
<dbReference type="GO" id="GO:0005886">
    <property type="term" value="C:plasma membrane"/>
    <property type="evidence" value="ECO:0007669"/>
    <property type="project" value="TreeGrafter"/>
</dbReference>
<feature type="transmembrane region" description="Helical" evidence="1">
    <location>
        <begin position="108"/>
        <end position="132"/>
    </location>
</feature>
<dbReference type="GO" id="GO:0003843">
    <property type="term" value="F:1,3-beta-D-glucan synthase activity"/>
    <property type="evidence" value="ECO:0007669"/>
    <property type="project" value="TreeGrafter"/>
</dbReference>
<comment type="caution">
    <text evidence="2">The sequence shown here is derived from an EMBL/GenBank/DDBJ whole genome shotgun (WGS) entry which is preliminary data.</text>
</comment>
<reference evidence="2" key="1">
    <citation type="submission" date="2018-05" db="EMBL/GenBank/DDBJ databases">
        <title>Draft genome of Mucuna pruriens seed.</title>
        <authorList>
            <person name="Nnadi N.E."/>
            <person name="Vos R."/>
            <person name="Hasami M.H."/>
            <person name="Devisetty U.K."/>
            <person name="Aguiy J.C."/>
        </authorList>
    </citation>
    <scope>NUCLEOTIDE SEQUENCE [LARGE SCALE GENOMIC DNA]</scope>
    <source>
        <strain evidence="2">JCA_2017</strain>
    </source>
</reference>
<organism evidence="2 3">
    <name type="scientific">Mucuna pruriens</name>
    <name type="common">Velvet bean</name>
    <name type="synonym">Dolichos pruriens</name>
    <dbReference type="NCBI Taxonomy" id="157652"/>
    <lineage>
        <taxon>Eukaryota</taxon>
        <taxon>Viridiplantae</taxon>
        <taxon>Streptophyta</taxon>
        <taxon>Embryophyta</taxon>
        <taxon>Tracheophyta</taxon>
        <taxon>Spermatophyta</taxon>
        <taxon>Magnoliopsida</taxon>
        <taxon>eudicotyledons</taxon>
        <taxon>Gunneridae</taxon>
        <taxon>Pentapetalae</taxon>
        <taxon>rosids</taxon>
        <taxon>fabids</taxon>
        <taxon>Fabales</taxon>
        <taxon>Fabaceae</taxon>
        <taxon>Papilionoideae</taxon>
        <taxon>50 kb inversion clade</taxon>
        <taxon>NPAAA clade</taxon>
        <taxon>indigoferoid/millettioid clade</taxon>
        <taxon>Phaseoleae</taxon>
        <taxon>Mucuna</taxon>
    </lineage>
</organism>
<evidence type="ECO:0000313" key="3">
    <source>
        <dbReference type="Proteomes" id="UP000257109"/>
    </source>
</evidence>
<accession>A0A371GPT2</accession>
<feature type="transmembrane region" description="Helical" evidence="1">
    <location>
        <begin position="63"/>
        <end position="87"/>
    </location>
</feature>
<name>A0A371GPT2_MUCPR</name>
<dbReference type="PANTHER" id="PTHR12741:SF16">
    <property type="entry name" value="CALLOSE SYNTHASE 7"/>
    <property type="match status" value="1"/>
</dbReference>
<gene>
    <name evidence="2" type="primary">CALS7</name>
    <name evidence="2" type="ORF">CR513_25299</name>
</gene>
<keyword evidence="3" id="KW-1185">Reference proteome</keyword>
<evidence type="ECO:0000313" key="2">
    <source>
        <dbReference type="EMBL" id="RDX92550.1"/>
    </source>
</evidence>
<feature type="transmembrane region" description="Helical" evidence="1">
    <location>
        <begin position="38"/>
        <end position="57"/>
    </location>
</feature>
<dbReference type="AlphaFoldDB" id="A0A371GPT2"/>
<dbReference type="EMBL" id="QJKJ01004846">
    <property type="protein sequence ID" value="RDX92550.1"/>
    <property type="molecule type" value="Genomic_DNA"/>
</dbReference>
<keyword evidence="1" id="KW-0472">Membrane</keyword>
<dbReference type="PANTHER" id="PTHR12741">
    <property type="entry name" value="LYST-INTERACTING PROTEIN LIP5 DOPAMINE RESPONSIVE PROTEIN DRG-1"/>
    <property type="match status" value="1"/>
</dbReference>
<proteinExistence type="predicted"/>
<keyword evidence="1" id="KW-0812">Transmembrane</keyword>
<sequence>MHLSSADCMNFIWAYQMVSIGRQRFGTDFRLKFRILKALLFLGFVSVMTVLFVVYGLTISDLFAAIIAFMPSGWAIILIAQACRVCLRVAKLWDSVKELSRAYEYVMGFIIFLPIAILSWFPFVILHIPYYIKEFEVFSLETN</sequence>
<dbReference type="STRING" id="157652.A0A371GPT2"/>
<dbReference type="OrthoDB" id="1880850at2759"/>
<dbReference type="Proteomes" id="UP000257109">
    <property type="component" value="Unassembled WGS sequence"/>
</dbReference>
<keyword evidence="1" id="KW-1133">Transmembrane helix</keyword>
<feature type="non-terminal residue" evidence="2">
    <location>
        <position position="1"/>
    </location>
</feature>
<evidence type="ECO:0000256" key="1">
    <source>
        <dbReference type="SAM" id="Phobius"/>
    </source>
</evidence>